<evidence type="ECO:0000313" key="2">
    <source>
        <dbReference type="EMBL" id="CAL1172243.1"/>
    </source>
</evidence>
<dbReference type="PANTHER" id="PTHR47909:SF2">
    <property type="entry name" value="GPI INOSITOL-DEACYLASE"/>
    <property type="match status" value="1"/>
</dbReference>
<name>A0A9P1GQ48_9DINO</name>
<comment type="caution">
    <text evidence="1">The sequence shown here is derived from an EMBL/GenBank/DDBJ whole genome shotgun (WGS) entry which is preliminary data.</text>
</comment>
<gene>
    <name evidence="1" type="ORF">C1SCF055_LOCUS43403</name>
</gene>
<organism evidence="1">
    <name type="scientific">Cladocopium goreaui</name>
    <dbReference type="NCBI Taxonomy" id="2562237"/>
    <lineage>
        <taxon>Eukaryota</taxon>
        <taxon>Sar</taxon>
        <taxon>Alveolata</taxon>
        <taxon>Dinophyceae</taxon>
        <taxon>Suessiales</taxon>
        <taxon>Symbiodiniaceae</taxon>
        <taxon>Cladocopium</taxon>
    </lineage>
</organism>
<dbReference type="EMBL" id="CAMXCT030006718">
    <property type="protein sequence ID" value="CAL4806180.1"/>
    <property type="molecule type" value="Genomic_DNA"/>
</dbReference>
<dbReference type="InterPro" id="IPR029058">
    <property type="entry name" value="AB_hydrolase_fold"/>
</dbReference>
<dbReference type="EMBL" id="CAMXCT020006718">
    <property type="protein sequence ID" value="CAL1172243.1"/>
    <property type="molecule type" value="Genomic_DNA"/>
</dbReference>
<dbReference type="AlphaFoldDB" id="A0A9P1GQ48"/>
<dbReference type="Gene3D" id="3.40.50.1820">
    <property type="entry name" value="alpha/beta hydrolase"/>
    <property type="match status" value="1"/>
</dbReference>
<dbReference type="Proteomes" id="UP001152797">
    <property type="component" value="Unassembled WGS sequence"/>
</dbReference>
<evidence type="ECO:0000313" key="3">
    <source>
        <dbReference type="Proteomes" id="UP001152797"/>
    </source>
</evidence>
<reference evidence="2" key="2">
    <citation type="submission" date="2024-04" db="EMBL/GenBank/DDBJ databases">
        <authorList>
            <person name="Chen Y."/>
            <person name="Shah S."/>
            <person name="Dougan E. K."/>
            <person name="Thang M."/>
            <person name="Chan C."/>
        </authorList>
    </citation>
    <scope>NUCLEOTIDE SEQUENCE [LARGE SCALE GENOMIC DNA]</scope>
</reference>
<dbReference type="EMBL" id="CAMXCT010006718">
    <property type="protein sequence ID" value="CAI4018868.1"/>
    <property type="molecule type" value="Genomic_DNA"/>
</dbReference>
<keyword evidence="3" id="KW-1185">Reference proteome</keyword>
<protein>
    <submittedName>
        <fullName evidence="1">Uncharacterized protein</fullName>
    </submittedName>
</protein>
<dbReference type="PANTHER" id="PTHR47909">
    <property type="entry name" value="ALPHA/BETA-HYDROLASES SUPERFAMILY PROTEIN"/>
    <property type="match status" value="1"/>
</dbReference>
<proteinExistence type="predicted"/>
<reference evidence="1" key="1">
    <citation type="submission" date="2022-10" db="EMBL/GenBank/DDBJ databases">
        <authorList>
            <person name="Chen Y."/>
            <person name="Dougan E. K."/>
            <person name="Chan C."/>
            <person name="Rhodes N."/>
            <person name="Thang M."/>
        </authorList>
    </citation>
    <scope>NUCLEOTIDE SEQUENCE</scope>
</reference>
<accession>A0A9P1GQ48</accession>
<dbReference type="SUPFAM" id="SSF53474">
    <property type="entry name" value="alpha/beta-Hydrolases"/>
    <property type="match status" value="1"/>
</dbReference>
<sequence>MQNSVVMRLWNRGRNRGKLSKVLGALASLAALAPGRAFSAPYRSGRVARAAEQRSSSDVNDVPFALILPGFLGSCEDFEDLAEDMRRAGYAAAVAPIAWWHWVPCIGGRSMRPILERIDHAVNQVLTSDFKVKSLASPSYTIMDFFSDFMSNPGGIFQVGGTDDPAEFPPVKPAGDFRCDIPGKGQRIAIVAHSASGWISRLFLSSLEYQGRSFHGADKIHSLVCLGSPHFVANNLVYKNLEYLESKCGKDLPPNVRCLCVGSKGNVISEASDMTRGAYEFCGATPGDEAVDGDGMTPLFSAIAFEAADKLVLENVSHAPVYPAFGPSAELAKERRTKPWYGSPSVLQQWLPWLTKNPLD</sequence>
<dbReference type="OrthoDB" id="10266594at2759"/>
<evidence type="ECO:0000313" key="1">
    <source>
        <dbReference type="EMBL" id="CAI4018868.1"/>
    </source>
</evidence>